<dbReference type="InterPro" id="IPR008906">
    <property type="entry name" value="HATC_C_dom"/>
</dbReference>
<accession>A0A8B8FMK3</accession>
<dbReference type="AlphaFoldDB" id="A0A8B8FMK3"/>
<proteinExistence type="predicted"/>
<dbReference type="OrthoDB" id="6601492at2759"/>
<name>A0A8B8FMK3_9HEMI</name>
<sequence>MRNDQNIITKCCESAMELNNELQYTDKDVNSLKNLTFEILDSIIIQNEVRLQDFPVLKFIELANNSEFKNYKKHFPIEKLNQLLKVFPGVFEQERLQNELKVIYNDNNKHLQPKELLNYIIKAELQEVYVELTKLLQLILCIPITTASSERSMSTLKRIKTFLRNTMTHDRFSNLCTMVTEKKMLSELVTDPIFIDNVIDLFSKTKNKKINLTYKLT</sequence>
<dbReference type="PANTHER" id="PTHR45749">
    <property type="match status" value="1"/>
</dbReference>
<dbReference type="InterPro" id="IPR012337">
    <property type="entry name" value="RNaseH-like_sf"/>
</dbReference>
<keyword evidence="2" id="KW-1185">Reference proteome</keyword>
<protein>
    <submittedName>
        <fullName evidence="3 4">Uncharacterized protein LOC112684479</fullName>
    </submittedName>
</protein>
<dbReference type="GO" id="GO:0046983">
    <property type="term" value="F:protein dimerization activity"/>
    <property type="evidence" value="ECO:0007669"/>
    <property type="project" value="InterPro"/>
</dbReference>
<evidence type="ECO:0000313" key="4">
    <source>
        <dbReference type="RefSeq" id="XP_025411825.1"/>
    </source>
</evidence>
<dbReference type="Proteomes" id="UP000694846">
    <property type="component" value="Unplaced"/>
</dbReference>
<dbReference type="Pfam" id="PF05699">
    <property type="entry name" value="Dimer_Tnp_hAT"/>
    <property type="match status" value="1"/>
</dbReference>
<dbReference type="SUPFAM" id="SSF53098">
    <property type="entry name" value="Ribonuclease H-like"/>
    <property type="match status" value="1"/>
</dbReference>
<evidence type="ECO:0000259" key="1">
    <source>
        <dbReference type="Pfam" id="PF05699"/>
    </source>
</evidence>
<gene>
    <name evidence="3 4" type="primary">LOC112684479</name>
</gene>
<evidence type="ECO:0000313" key="2">
    <source>
        <dbReference type="Proteomes" id="UP000694846"/>
    </source>
</evidence>
<dbReference type="RefSeq" id="XP_025411825.1">
    <property type="nucleotide sequence ID" value="XM_025556040.1"/>
</dbReference>
<dbReference type="RefSeq" id="XP_025411818.1">
    <property type="nucleotide sequence ID" value="XM_025556033.1"/>
</dbReference>
<evidence type="ECO:0000313" key="3">
    <source>
        <dbReference type="RefSeq" id="XP_025411818.1"/>
    </source>
</evidence>
<dbReference type="GeneID" id="112684479"/>
<feature type="domain" description="HAT C-terminal dimerisation" evidence="1">
    <location>
        <begin position="110"/>
        <end position="183"/>
    </location>
</feature>
<reference evidence="3 4" key="1">
    <citation type="submission" date="2025-04" db="UniProtKB">
        <authorList>
            <consortium name="RefSeq"/>
        </authorList>
    </citation>
    <scope>IDENTIFICATION</scope>
    <source>
        <tissue evidence="3 4">Whole body</tissue>
    </source>
</reference>
<organism evidence="2 3">
    <name type="scientific">Sipha flava</name>
    <name type="common">yellow sugarcane aphid</name>
    <dbReference type="NCBI Taxonomy" id="143950"/>
    <lineage>
        <taxon>Eukaryota</taxon>
        <taxon>Metazoa</taxon>
        <taxon>Ecdysozoa</taxon>
        <taxon>Arthropoda</taxon>
        <taxon>Hexapoda</taxon>
        <taxon>Insecta</taxon>
        <taxon>Pterygota</taxon>
        <taxon>Neoptera</taxon>
        <taxon>Paraneoptera</taxon>
        <taxon>Hemiptera</taxon>
        <taxon>Sternorrhyncha</taxon>
        <taxon>Aphidomorpha</taxon>
        <taxon>Aphidoidea</taxon>
        <taxon>Aphididae</taxon>
        <taxon>Sipha</taxon>
    </lineage>
</organism>
<dbReference type="PANTHER" id="PTHR45749:SF21">
    <property type="entry name" value="DUF4371 DOMAIN-CONTAINING PROTEIN"/>
    <property type="match status" value="1"/>
</dbReference>